<organism evidence="5 6">
    <name type="scientific">Pinctada imbricata</name>
    <name type="common">Atlantic pearl-oyster</name>
    <name type="synonym">Pinctada martensii</name>
    <dbReference type="NCBI Taxonomy" id="66713"/>
    <lineage>
        <taxon>Eukaryota</taxon>
        <taxon>Metazoa</taxon>
        <taxon>Spiralia</taxon>
        <taxon>Lophotrochozoa</taxon>
        <taxon>Mollusca</taxon>
        <taxon>Bivalvia</taxon>
        <taxon>Autobranchia</taxon>
        <taxon>Pteriomorphia</taxon>
        <taxon>Pterioida</taxon>
        <taxon>Pterioidea</taxon>
        <taxon>Pteriidae</taxon>
        <taxon>Pinctada</taxon>
    </lineage>
</organism>
<dbReference type="InterPro" id="IPR036865">
    <property type="entry name" value="CRAL-TRIO_dom_sf"/>
</dbReference>
<dbReference type="InterPro" id="IPR001251">
    <property type="entry name" value="CRAL-TRIO_dom"/>
</dbReference>
<evidence type="ECO:0000259" key="4">
    <source>
        <dbReference type="PROSITE" id="PS50202"/>
    </source>
</evidence>
<keyword evidence="2" id="KW-1133">Transmembrane helix</keyword>
<dbReference type="PROSITE" id="PS50202">
    <property type="entry name" value="MSP"/>
    <property type="match status" value="1"/>
</dbReference>
<evidence type="ECO:0008006" key="7">
    <source>
        <dbReference type="Google" id="ProtNLM"/>
    </source>
</evidence>
<dbReference type="InterPro" id="IPR013783">
    <property type="entry name" value="Ig-like_fold"/>
</dbReference>
<sequence length="663" mass="77001">MHLLIVIHDYIDNISAELQSQGIYDQRDVENVASNDLYVSQFIRESETIQDAADRLHEALKFRCEIKVRDITEESLPREAWEAGGIFYHNTDKDGRRILWFKVKLHKKDAARLIFVKRFIMYHFETTYNESPEEQIVVLFDMSGAGISNLDMEMIKFVITSFKIYYPKLLGFMLIYEMPWLFNAAWKVIKTWLSPEAVKKIKFVTKSDVQEYIDKDQLPEHMGGTDQYKYVYIPPEERDPIDDCEEDKSLAKKKQVTFADQSMTMYRSFNGETKEDMNNSADNQSQSTKPSIKPQIHRKEHSEDNAFVGRLLTIWYVYITEHSEDNAFVVRLLTIWYVYITEHSEDNAFVGRLLTIWYVYITEHSEDNAFVGRLLTIWYVYITEHSEDNAFVGRLLTIWYVYITEHSEDNAFVGRLLTIWYVYITEHSEDNAFVGRLLTIWYVHITEHSEDNAFVGRLLTICPADELVFTSDEQGKDAHNTISLKNTLPYQIAFKVKTTSPEKYKVRPSSGIVKPGSTADVYVHLHQGYYSSSVDKDKFLIMAMEMTGDAPDNLMELWKSVQRENVMEHRLQCTRGSKKINASLTSDVPNGVQPTSQDRMSVLSKKIDALVESNHRLQHTVYLVMLVQLLLFIIICVLLFYTFMNPSVPVNSTVHSFCGSGLF</sequence>
<dbReference type="PROSITE" id="PS50191">
    <property type="entry name" value="CRAL_TRIO"/>
    <property type="match status" value="1"/>
</dbReference>
<dbReference type="InterPro" id="IPR008962">
    <property type="entry name" value="PapD-like_sf"/>
</dbReference>
<dbReference type="PANTHER" id="PTHR46384:SF1">
    <property type="entry name" value="MOTILE SPERM DOMAIN-CONTAINING PROTEIN 2"/>
    <property type="match status" value="1"/>
</dbReference>
<evidence type="ECO:0000259" key="3">
    <source>
        <dbReference type="PROSITE" id="PS50191"/>
    </source>
</evidence>
<dbReference type="GO" id="GO:0012505">
    <property type="term" value="C:endomembrane system"/>
    <property type="evidence" value="ECO:0007669"/>
    <property type="project" value="TreeGrafter"/>
</dbReference>
<feature type="domain" description="CRAL-TRIO" evidence="3">
    <location>
        <begin position="73"/>
        <end position="230"/>
    </location>
</feature>
<evidence type="ECO:0000256" key="1">
    <source>
        <dbReference type="SAM" id="MobiDB-lite"/>
    </source>
</evidence>
<name>A0AA89BXH8_PINIB</name>
<dbReference type="SMART" id="SM00516">
    <property type="entry name" value="SEC14"/>
    <property type="match status" value="1"/>
</dbReference>
<dbReference type="Pfam" id="PF00635">
    <property type="entry name" value="Motile_Sperm"/>
    <property type="match status" value="1"/>
</dbReference>
<evidence type="ECO:0000313" key="5">
    <source>
        <dbReference type="EMBL" id="KAK3100204.1"/>
    </source>
</evidence>
<protein>
    <recommendedName>
        <fullName evidence="7">Motile sperm domain-containing protein 2</fullName>
    </recommendedName>
</protein>
<dbReference type="CDD" id="cd00170">
    <property type="entry name" value="SEC14"/>
    <property type="match status" value="1"/>
</dbReference>
<dbReference type="Gene3D" id="2.60.40.10">
    <property type="entry name" value="Immunoglobulins"/>
    <property type="match status" value="1"/>
</dbReference>
<evidence type="ECO:0000256" key="2">
    <source>
        <dbReference type="SAM" id="Phobius"/>
    </source>
</evidence>
<reference evidence="5" key="1">
    <citation type="submission" date="2019-08" db="EMBL/GenBank/DDBJ databases">
        <title>The improved chromosome-level genome for the pearl oyster Pinctada fucata martensii using PacBio sequencing and Hi-C.</title>
        <authorList>
            <person name="Zheng Z."/>
        </authorList>
    </citation>
    <scope>NUCLEOTIDE SEQUENCE</scope>
    <source>
        <strain evidence="5">ZZ-2019</strain>
        <tissue evidence="5">Adductor muscle</tissue>
    </source>
</reference>
<dbReference type="InterPro" id="IPR053012">
    <property type="entry name" value="ER-organelle_contact"/>
</dbReference>
<dbReference type="GO" id="GO:0140284">
    <property type="term" value="C:endoplasmic reticulum-endosome membrane contact site"/>
    <property type="evidence" value="ECO:0007669"/>
    <property type="project" value="TreeGrafter"/>
</dbReference>
<dbReference type="Gene3D" id="3.40.525.10">
    <property type="entry name" value="CRAL-TRIO lipid binding domain"/>
    <property type="match status" value="1"/>
</dbReference>
<dbReference type="SUPFAM" id="SSF52087">
    <property type="entry name" value="CRAL/TRIO domain"/>
    <property type="match status" value="1"/>
</dbReference>
<gene>
    <name evidence="5" type="ORF">FSP39_016243</name>
</gene>
<proteinExistence type="predicted"/>
<dbReference type="SUPFAM" id="SSF49354">
    <property type="entry name" value="PapD-like"/>
    <property type="match status" value="1"/>
</dbReference>
<dbReference type="PANTHER" id="PTHR46384">
    <property type="entry name" value="MOTILE SPERM DOMAIN-CONTAINING PROTEIN 2"/>
    <property type="match status" value="1"/>
</dbReference>
<keyword evidence="2" id="KW-0472">Membrane</keyword>
<feature type="compositionally biased region" description="Polar residues" evidence="1">
    <location>
        <begin position="278"/>
        <end position="290"/>
    </location>
</feature>
<dbReference type="Proteomes" id="UP001186944">
    <property type="component" value="Unassembled WGS sequence"/>
</dbReference>
<feature type="transmembrane region" description="Helical" evidence="2">
    <location>
        <begin position="621"/>
        <end position="643"/>
    </location>
</feature>
<accession>A0AA89BXH8</accession>
<evidence type="ECO:0000313" key="6">
    <source>
        <dbReference type="Proteomes" id="UP001186944"/>
    </source>
</evidence>
<dbReference type="AlphaFoldDB" id="A0AA89BXH8"/>
<keyword evidence="6" id="KW-1185">Reference proteome</keyword>
<feature type="region of interest" description="Disordered" evidence="1">
    <location>
        <begin position="273"/>
        <end position="300"/>
    </location>
</feature>
<feature type="domain" description="MSP" evidence="4">
    <location>
        <begin position="458"/>
        <end position="576"/>
    </location>
</feature>
<dbReference type="InterPro" id="IPR000535">
    <property type="entry name" value="MSP_dom"/>
</dbReference>
<dbReference type="EMBL" id="VSWD01000006">
    <property type="protein sequence ID" value="KAK3100204.1"/>
    <property type="molecule type" value="Genomic_DNA"/>
</dbReference>
<keyword evidence="2" id="KW-0812">Transmembrane</keyword>
<dbReference type="Pfam" id="PF00650">
    <property type="entry name" value="CRAL_TRIO"/>
    <property type="match status" value="1"/>
</dbReference>
<comment type="caution">
    <text evidence="5">The sequence shown here is derived from an EMBL/GenBank/DDBJ whole genome shotgun (WGS) entry which is preliminary data.</text>
</comment>